<reference evidence="1" key="1">
    <citation type="journal article" date="2020" name="Nature">
        <title>Giant virus diversity and host interactions through global metagenomics.</title>
        <authorList>
            <person name="Schulz F."/>
            <person name="Roux S."/>
            <person name="Paez-Espino D."/>
            <person name="Jungbluth S."/>
            <person name="Walsh D.A."/>
            <person name="Denef V.J."/>
            <person name="McMahon K.D."/>
            <person name="Konstantinidis K.T."/>
            <person name="Eloe-Fadrosh E.A."/>
            <person name="Kyrpides N.C."/>
            <person name="Woyke T."/>
        </authorList>
    </citation>
    <scope>NUCLEOTIDE SEQUENCE</scope>
    <source>
        <strain evidence="1">GVMAG-S-1040241-154</strain>
    </source>
</reference>
<protein>
    <recommendedName>
        <fullName evidence="2">Tyrosine-protein kinase ephrin type A/B receptor-like domain-containing protein</fullName>
    </recommendedName>
</protein>
<name>A0A6C0JUA8_9ZZZZ</name>
<evidence type="ECO:0008006" key="2">
    <source>
        <dbReference type="Google" id="ProtNLM"/>
    </source>
</evidence>
<dbReference type="Gene3D" id="2.10.50.10">
    <property type="entry name" value="Tumor Necrosis Factor Receptor, subunit A, domain 2"/>
    <property type="match status" value="1"/>
</dbReference>
<dbReference type="AlphaFoldDB" id="A0A6C0JUA8"/>
<dbReference type="SMART" id="SM01411">
    <property type="entry name" value="Ephrin_rec_like"/>
    <property type="match status" value="2"/>
</dbReference>
<proteinExistence type="predicted"/>
<dbReference type="SUPFAM" id="SSF57184">
    <property type="entry name" value="Growth factor receptor domain"/>
    <property type="match status" value="1"/>
</dbReference>
<dbReference type="InterPro" id="IPR009030">
    <property type="entry name" value="Growth_fac_rcpt_cys_sf"/>
</dbReference>
<dbReference type="EMBL" id="MN740684">
    <property type="protein sequence ID" value="QHU07284.1"/>
    <property type="molecule type" value="Genomic_DNA"/>
</dbReference>
<organism evidence="1">
    <name type="scientific">viral metagenome</name>
    <dbReference type="NCBI Taxonomy" id="1070528"/>
    <lineage>
        <taxon>unclassified sequences</taxon>
        <taxon>metagenomes</taxon>
        <taxon>organismal metagenomes</taxon>
    </lineage>
</organism>
<accession>A0A6C0JUA8</accession>
<sequence>MNKLNEIITTNNCKLGEEFDNIQSINYNNITCIKCSENYYRNKNDGSCKKCPPGFSSENGSKQCTKCRNGFNDKCKNLKKSEEYCDIGSIISENGCIKCDNTKKYYMPKKNQEDKCLVCNDGHIVKNNKCIACPEGTYEKNNKCILCEEQSYNDLKGQNKCKKCNNQKSLTFSTKGGTHCENSIYYNLLDEFNSIVESNTNIIDINKILNPMINVLQVSSIFYLNNKDIITEFSAISVSLMACFYMFS</sequence>
<evidence type="ECO:0000313" key="1">
    <source>
        <dbReference type="EMBL" id="QHU07284.1"/>
    </source>
</evidence>